<dbReference type="GO" id="GO:0071566">
    <property type="term" value="F:UFM1 activating enzyme activity"/>
    <property type="evidence" value="ECO:0007669"/>
    <property type="project" value="TreeGrafter"/>
</dbReference>
<keyword evidence="5" id="KW-0833">Ubl conjugation pathway</keyword>
<evidence type="ECO:0000256" key="4">
    <source>
        <dbReference type="ARBA" id="ARBA00022741"/>
    </source>
</evidence>
<accession>A0A6G3MH41</accession>
<evidence type="ECO:0000313" key="9">
    <source>
        <dbReference type="EMBL" id="NDJ93368.1"/>
    </source>
</evidence>
<proteinExistence type="inferred from homology"/>
<keyword evidence="4" id="KW-0547">Nucleotide-binding</keyword>
<organism evidence="9">
    <name type="scientific">Henneguya salminicola</name>
    <name type="common">Myxosporean</name>
    <dbReference type="NCBI Taxonomy" id="69463"/>
    <lineage>
        <taxon>Eukaryota</taxon>
        <taxon>Metazoa</taxon>
        <taxon>Cnidaria</taxon>
        <taxon>Myxozoa</taxon>
        <taxon>Myxosporea</taxon>
        <taxon>Bivalvulida</taxon>
        <taxon>Platysporina</taxon>
        <taxon>Myxobolidae</taxon>
        <taxon>Henneguya</taxon>
    </lineage>
</organism>
<dbReference type="AlphaFoldDB" id="A0A6G3MH41"/>
<dbReference type="SUPFAM" id="SSF69572">
    <property type="entry name" value="Activating enzymes of the ubiquitin-like proteins"/>
    <property type="match status" value="1"/>
</dbReference>
<comment type="similarity">
    <text evidence="1">Belongs to the ubiquitin-activating E1 family. UBA5 subfamily.</text>
</comment>
<evidence type="ECO:0000256" key="3">
    <source>
        <dbReference type="ARBA" id="ARBA00022723"/>
    </source>
</evidence>
<dbReference type="GO" id="GO:0005829">
    <property type="term" value="C:cytosol"/>
    <property type="evidence" value="ECO:0007669"/>
    <property type="project" value="TreeGrafter"/>
</dbReference>
<keyword evidence="6" id="KW-0862">Zinc</keyword>
<feature type="domain" description="THIF-type NAD/FAD binding fold" evidence="8">
    <location>
        <begin position="21"/>
        <end position="150"/>
    </location>
</feature>
<dbReference type="GO" id="GO:0005524">
    <property type="term" value="F:ATP binding"/>
    <property type="evidence" value="ECO:0007669"/>
    <property type="project" value="UniProtKB-KW"/>
</dbReference>
<evidence type="ECO:0000256" key="2">
    <source>
        <dbReference type="ARBA" id="ARBA00016279"/>
    </source>
</evidence>
<evidence type="ECO:0000259" key="8">
    <source>
        <dbReference type="Pfam" id="PF00899"/>
    </source>
</evidence>
<dbReference type="InterPro" id="IPR045886">
    <property type="entry name" value="ThiF/MoeB/HesA"/>
</dbReference>
<name>A0A6G3MH41_HENSL</name>
<dbReference type="PANTHER" id="PTHR10953">
    <property type="entry name" value="UBIQUITIN-ACTIVATING ENZYME E1"/>
    <property type="match status" value="1"/>
</dbReference>
<dbReference type="Gene3D" id="3.40.50.720">
    <property type="entry name" value="NAD(P)-binding Rossmann-like Domain"/>
    <property type="match status" value="1"/>
</dbReference>
<dbReference type="Pfam" id="PF00899">
    <property type="entry name" value="ThiF"/>
    <property type="match status" value="1"/>
</dbReference>
<dbReference type="EMBL" id="GHBP01003374">
    <property type="protein sequence ID" value="NDJ93368.1"/>
    <property type="molecule type" value="Transcribed_RNA"/>
</dbReference>
<sequence>MGLKVFQLYEFRNGGKFNAGKVDLVLSCVDNYQARGSINSACNELNQAWFESGVSENAMSGHIQFMEPGRTACYACMPPLLIASNTDERTLKRDGVCAASLPTTMSIISGILVQNALKYLLKFGQTSDYVGYNALHDYFHTLCCKPNPECIDVNCRKLQLDYEVYIFYIS</sequence>
<dbReference type="InterPro" id="IPR000594">
    <property type="entry name" value="ThiF_NAD_FAD-bd"/>
</dbReference>
<keyword evidence="7" id="KW-0067">ATP-binding</keyword>
<keyword evidence="3" id="KW-0479">Metal-binding</keyword>
<evidence type="ECO:0000256" key="5">
    <source>
        <dbReference type="ARBA" id="ARBA00022786"/>
    </source>
</evidence>
<evidence type="ECO:0000256" key="1">
    <source>
        <dbReference type="ARBA" id="ARBA00005339"/>
    </source>
</evidence>
<evidence type="ECO:0000256" key="6">
    <source>
        <dbReference type="ARBA" id="ARBA00022833"/>
    </source>
</evidence>
<evidence type="ECO:0000256" key="7">
    <source>
        <dbReference type="ARBA" id="ARBA00022840"/>
    </source>
</evidence>
<dbReference type="GO" id="GO:0046872">
    <property type="term" value="F:metal ion binding"/>
    <property type="evidence" value="ECO:0007669"/>
    <property type="project" value="UniProtKB-KW"/>
</dbReference>
<dbReference type="InterPro" id="IPR035985">
    <property type="entry name" value="Ubiquitin-activating_enz"/>
</dbReference>
<protein>
    <recommendedName>
        <fullName evidence="2">Ubiquitin-like modifier-activating enzyme 5</fullName>
    </recommendedName>
</protein>
<dbReference type="GO" id="GO:0071569">
    <property type="term" value="P:protein ufmylation"/>
    <property type="evidence" value="ECO:0007669"/>
    <property type="project" value="TreeGrafter"/>
</dbReference>
<dbReference type="PANTHER" id="PTHR10953:SF9">
    <property type="entry name" value="UBIQUITIN-LIKE MODIFIER-ACTIVATING ENZYME 5"/>
    <property type="match status" value="1"/>
</dbReference>
<reference evidence="9" key="1">
    <citation type="submission" date="2018-11" db="EMBL/GenBank/DDBJ databases">
        <title>Henneguya salminicola genome and transcriptome.</title>
        <authorList>
            <person name="Yahalomi D."/>
            <person name="Atkinson S.D."/>
            <person name="Neuhof M."/>
            <person name="Chang E.S."/>
            <person name="Philippe H."/>
            <person name="Cartwright P."/>
            <person name="Bartholomew J.L."/>
            <person name="Huchon D."/>
        </authorList>
    </citation>
    <scope>NUCLEOTIDE SEQUENCE</scope>
    <source>
        <strain evidence="9">Hz1</strain>
        <tissue evidence="9">Whole</tissue>
    </source>
</reference>